<dbReference type="EC" id="3.6.1.1" evidence="2"/>
<dbReference type="Pfam" id="PF00719">
    <property type="entry name" value="Pyrophosphatase"/>
    <property type="match status" value="1"/>
</dbReference>
<dbReference type="SUPFAM" id="SSF50324">
    <property type="entry name" value="Inorganic pyrophosphatase"/>
    <property type="match status" value="1"/>
</dbReference>
<evidence type="ECO:0000256" key="3">
    <source>
        <dbReference type="ARBA" id="ARBA00022723"/>
    </source>
</evidence>
<protein>
    <recommendedName>
        <fullName evidence="2">inorganic diphosphatase</fullName>
        <ecNumber evidence="2">3.6.1.1</ecNumber>
    </recommendedName>
</protein>
<dbReference type="EMBL" id="FNAI01000011">
    <property type="protein sequence ID" value="SDE95669.1"/>
    <property type="molecule type" value="Genomic_DNA"/>
</dbReference>
<sequence>MSKQKEQSITVLIESPKGYRQKFDYEPESGRIKLSKLLPEGLMFPFDFGMIPETKGEDGDPLDIIVLAETGTFPGCLVDCRLIGALTADQTERDGKQIRNDRYIGVSEVSRQFANIKTLSDLPQDILPQLEAFFENYNTQAGKKFRVLERLETEAAYKLLNK</sequence>
<dbReference type="GO" id="GO:0004427">
    <property type="term" value="F:inorganic diphosphate phosphatase activity"/>
    <property type="evidence" value="ECO:0007669"/>
    <property type="project" value="UniProtKB-EC"/>
</dbReference>
<dbReference type="Gene3D" id="3.90.80.10">
    <property type="entry name" value="Inorganic pyrophosphatase"/>
    <property type="match status" value="1"/>
</dbReference>
<dbReference type="InterPro" id="IPR008162">
    <property type="entry name" value="Pyrophosphatase"/>
</dbReference>
<comment type="cofactor">
    <cofactor evidence="1">
        <name>Mg(2+)</name>
        <dbReference type="ChEBI" id="CHEBI:18420"/>
    </cofactor>
</comment>
<name>A0A1G7H6A5_9SPHI</name>
<keyword evidence="5" id="KW-0460">Magnesium</keyword>
<dbReference type="GO" id="GO:0000287">
    <property type="term" value="F:magnesium ion binding"/>
    <property type="evidence" value="ECO:0007669"/>
    <property type="project" value="InterPro"/>
</dbReference>
<dbReference type="GO" id="GO:0006796">
    <property type="term" value="P:phosphate-containing compound metabolic process"/>
    <property type="evidence" value="ECO:0007669"/>
    <property type="project" value="InterPro"/>
</dbReference>
<dbReference type="PANTHER" id="PTHR10286">
    <property type="entry name" value="INORGANIC PYROPHOSPHATASE"/>
    <property type="match status" value="1"/>
</dbReference>
<evidence type="ECO:0000256" key="5">
    <source>
        <dbReference type="ARBA" id="ARBA00022842"/>
    </source>
</evidence>
<dbReference type="AlphaFoldDB" id="A0A1G7H6A5"/>
<dbReference type="PROSITE" id="PS00387">
    <property type="entry name" value="PPASE"/>
    <property type="match status" value="1"/>
</dbReference>
<gene>
    <name evidence="6" type="ORF">SAMN05216464_11168</name>
</gene>
<dbReference type="InterPro" id="IPR036649">
    <property type="entry name" value="Pyrophosphatase_sf"/>
</dbReference>
<evidence type="ECO:0000256" key="4">
    <source>
        <dbReference type="ARBA" id="ARBA00022801"/>
    </source>
</evidence>
<keyword evidence="7" id="KW-1185">Reference proteome</keyword>
<evidence type="ECO:0000313" key="6">
    <source>
        <dbReference type="EMBL" id="SDE95669.1"/>
    </source>
</evidence>
<dbReference type="RefSeq" id="WP_091152388.1">
    <property type="nucleotide sequence ID" value="NZ_FNAI01000011.1"/>
</dbReference>
<dbReference type="OrthoDB" id="5187599at2"/>
<evidence type="ECO:0000256" key="2">
    <source>
        <dbReference type="ARBA" id="ARBA00012146"/>
    </source>
</evidence>
<accession>A0A1G7H6A5</accession>
<reference evidence="6 7" key="1">
    <citation type="submission" date="2016-10" db="EMBL/GenBank/DDBJ databases">
        <authorList>
            <person name="de Groot N.N."/>
        </authorList>
    </citation>
    <scope>NUCLEOTIDE SEQUENCE [LARGE SCALE GENOMIC DNA]</scope>
    <source>
        <strain evidence="6 7">47C3B</strain>
    </source>
</reference>
<dbReference type="GO" id="GO:0005737">
    <property type="term" value="C:cytoplasm"/>
    <property type="evidence" value="ECO:0007669"/>
    <property type="project" value="InterPro"/>
</dbReference>
<evidence type="ECO:0000256" key="1">
    <source>
        <dbReference type="ARBA" id="ARBA00001946"/>
    </source>
</evidence>
<dbReference type="STRING" id="1391627.SAMN05216464_11168"/>
<keyword evidence="3" id="KW-0479">Metal-binding</keyword>
<evidence type="ECO:0000313" key="7">
    <source>
        <dbReference type="Proteomes" id="UP000199072"/>
    </source>
</evidence>
<organism evidence="6 7">
    <name type="scientific">Mucilaginibacter pineti</name>
    <dbReference type="NCBI Taxonomy" id="1391627"/>
    <lineage>
        <taxon>Bacteria</taxon>
        <taxon>Pseudomonadati</taxon>
        <taxon>Bacteroidota</taxon>
        <taxon>Sphingobacteriia</taxon>
        <taxon>Sphingobacteriales</taxon>
        <taxon>Sphingobacteriaceae</taxon>
        <taxon>Mucilaginibacter</taxon>
    </lineage>
</organism>
<keyword evidence="4" id="KW-0378">Hydrolase</keyword>
<proteinExistence type="predicted"/>
<dbReference type="Proteomes" id="UP000199072">
    <property type="component" value="Unassembled WGS sequence"/>
</dbReference>